<accession>A0AA88QM35</accession>
<dbReference type="InterPro" id="IPR036116">
    <property type="entry name" value="FN3_sf"/>
</dbReference>
<dbReference type="PANTHER" id="PTHR31594">
    <property type="entry name" value="AIG1-TYPE G DOMAIN-CONTAINING PROTEIN"/>
    <property type="match status" value="1"/>
</dbReference>
<dbReference type="Gene3D" id="3.40.50.300">
    <property type="entry name" value="P-loop containing nucleotide triphosphate hydrolases"/>
    <property type="match status" value="2"/>
</dbReference>
<dbReference type="InterPro" id="IPR040581">
    <property type="entry name" value="Thioredoxin_11"/>
</dbReference>
<name>A0AA88QM35_9TELE</name>
<dbReference type="Pfam" id="PF04548">
    <property type="entry name" value="AIG1"/>
    <property type="match status" value="2"/>
</dbReference>
<evidence type="ECO:0000256" key="2">
    <source>
        <dbReference type="ARBA" id="ARBA00022741"/>
    </source>
</evidence>
<keyword evidence="7" id="KW-1185">Reference proteome</keyword>
<feature type="coiled-coil region" evidence="3">
    <location>
        <begin position="193"/>
        <end position="231"/>
    </location>
</feature>
<dbReference type="InterPro" id="IPR027417">
    <property type="entry name" value="P-loop_NTPase"/>
</dbReference>
<comment type="similarity">
    <text evidence="1">Belongs to the TRAFAC class TrmE-Era-EngA-EngB-Septin-like GTPase superfamily. AIG1/Toc34/Toc159-like paraseptin GTPase family. IAN subfamily.</text>
</comment>
<dbReference type="PROSITE" id="PS50853">
    <property type="entry name" value="FN3"/>
    <property type="match status" value="1"/>
</dbReference>
<dbReference type="Pfam" id="PF21109">
    <property type="entry name" value="Stonustoxin_helical"/>
    <property type="match status" value="1"/>
</dbReference>
<reference evidence="6" key="1">
    <citation type="submission" date="2023-08" db="EMBL/GenBank/DDBJ databases">
        <title>Chromosome-level Genome Assembly of mud carp (Cirrhinus molitorella).</title>
        <authorList>
            <person name="Liu H."/>
        </authorList>
    </citation>
    <scope>NUCLEOTIDE SEQUENCE</scope>
    <source>
        <strain evidence="6">Prfri</strain>
        <tissue evidence="6">Muscle</tissue>
    </source>
</reference>
<dbReference type="SUPFAM" id="SSF49265">
    <property type="entry name" value="Fibronectin type III"/>
    <property type="match status" value="1"/>
</dbReference>
<keyword evidence="3" id="KW-0175">Coiled coil</keyword>
<dbReference type="InterPro" id="IPR048997">
    <property type="entry name" value="Stonustoxin-like_helical"/>
</dbReference>
<dbReference type="Pfam" id="PF18078">
    <property type="entry name" value="Thioredoxin_11"/>
    <property type="match status" value="1"/>
</dbReference>
<dbReference type="GO" id="GO:0005525">
    <property type="term" value="F:GTP binding"/>
    <property type="evidence" value="ECO:0007669"/>
    <property type="project" value="InterPro"/>
</dbReference>
<sequence>MFSQGKYKELSYYKDDGKPKQSKRSEGSVRKPVKPSHPRESSEECVIQEEKIHGHLISVVELPALNRLSEEEMKHETLRCVSLCDPGVHAFIIIVPAGPLTDEVKAEMEMIQTNFYSREHLIVIFINDGTVKSAVTDFIKHDPECQRLISHCGGRYYVMGLKEHENSLGQIPGLLDYTENMKTEPYSLQMYVKAQETRAKDQTEDKYEEKLKRMENEIKALKQKIHSEGIRLWNKEQLQQNICACPQINTGFSVTASDSIQDKSNLLNIDGGLKLSFLGDLIHVSGAAKYLKDTKTSFKQQRLTLHYHSTSRFEELTVNHLSLRDVADDDLDIATHVVTAILYGADACFVFDREVSSDEDRSTVEGEVKVAFEKLHSAVSVGANSGLNVNHTQQTAVQKFTCTFYGDFQLMSNPTSFEDALKVFTDLPNLLKDNQELAIPLRVWLYPLDKLHKRASKLHKDISMDLTMKIESVIESLNTTEMKCSDLLKDSPAVTFVAFHDKILHMKQNCYKYKLRLMKNLGSLLPNIRGDLIKETALIDLLQQHDASPFRRCYLSEWLNERERETEIIKTVLRQLKDYGAQMEVNIDAILMDLDVGNLVSYTFTSLNHSDELLLQQTAYLSPSTQGKTDEKSPDFKQNSWLTPEIQKTMRSCLEIFKNLINSKDCKPAKFIVSSKEMENNPGSCIILYENICNEAVCFSPPSKPVCPTTEEFKGQNVVVKVVPPLCPATVELRLLFKPKQDTVWRSEPVLKNQDTVTLADLREETEYEIKCAAVGKLNYTVDSDITSVTTELILQQTDRRSEHVWSEVETHGRLISLVELPALSQLSEKEVIHQTLRCVSLCHSGVHAFIIIIPAGPLTDGDKAEMKEIQKIFDSRQHFVLLFTTDHSNGAPEMDFIKSSPESQRLISLYGNQYNAIRLKEQRKSKQIPKLLDYVENMKTEPYSLQKYVKAQENRTRHETEEKYRTAEENGE</sequence>
<feature type="region of interest" description="Disordered" evidence="4">
    <location>
        <begin position="1"/>
        <end position="44"/>
    </location>
</feature>
<evidence type="ECO:0000313" key="6">
    <source>
        <dbReference type="EMBL" id="KAK2917000.1"/>
    </source>
</evidence>
<dbReference type="PANTHER" id="PTHR31594:SF15">
    <property type="entry name" value="VERRUCOTOXIN SUBUNIT BETA ISOFORM X1-RELATED"/>
    <property type="match status" value="1"/>
</dbReference>
<comment type="caution">
    <text evidence="6">The sequence shown here is derived from an EMBL/GenBank/DDBJ whole genome shotgun (WGS) entry which is preliminary data.</text>
</comment>
<evidence type="ECO:0000256" key="1">
    <source>
        <dbReference type="ARBA" id="ARBA00008535"/>
    </source>
</evidence>
<evidence type="ECO:0000256" key="4">
    <source>
        <dbReference type="SAM" id="MobiDB-lite"/>
    </source>
</evidence>
<dbReference type="Proteomes" id="UP001187343">
    <property type="component" value="Unassembled WGS sequence"/>
</dbReference>
<evidence type="ECO:0000313" key="7">
    <source>
        <dbReference type="Proteomes" id="UP001187343"/>
    </source>
</evidence>
<evidence type="ECO:0000256" key="3">
    <source>
        <dbReference type="SAM" id="Coils"/>
    </source>
</evidence>
<proteinExistence type="inferred from homology"/>
<dbReference type="AlphaFoldDB" id="A0AA88QM35"/>
<feature type="region of interest" description="Disordered" evidence="4">
    <location>
        <begin position="952"/>
        <end position="973"/>
    </location>
</feature>
<protein>
    <recommendedName>
        <fullName evidence="5">Fibronectin type-III domain-containing protein</fullName>
    </recommendedName>
</protein>
<feature type="compositionally biased region" description="Basic and acidic residues" evidence="4">
    <location>
        <begin position="1"/>
        <end position="29"/>
    </location>
</feature>
<feature type="domain" description="Fibronectin type-III" evidence="5">
    <location>
        <begin position="701"/>
        <end position="794"/>
    </location>
</feature>
<organism evidence="6 7">
    <name type="scientific">Cirrhinus molitorella</name>
    <name type="common">mud carp</name>
    <dbReference type="NCBI Taxonomy" id="172907"/>
    <lineage>
        <taxon>Eukaryota</taxon>
        <taxon>Metazoa</taxon>
        <taxon>Chordata</taxon>
        <taxon>Craniata</taxon>
        <taxon>Vertebrata</taxon>
        <taxon>Euteleostomi</taxon>
        <taxon>Actinopterygii</taxon>
        <taxon>Neopterygii</taxon>
        <taxon>Teleostei</taxon>
        <taxon>Ostariophysi</taxon>
        <taxon>Cypriniformes</taxon>
        <taxon>Cyprinidae</taxon>
        <taxon>Labeoninae</taxon>
        <taxon>Labeonini</taxon>
        <taxon>Cirrhinus</taxon>
    </lineage>
</organism>
<dbReference type="EMBL" id="JAUYZG010000001">
    <property type="protein sequence ID" value="KAK2917000.1"/>
    <property type="molecule type" value="Genomic_DNA"/>
</dbReference>
<dbReference type="InterPro" id="IPR003961">
    <property type="entry name" value="FN3_dom"/>
</dbReference>
<dbReference type="InterPro" id="IPR006703">
    <property type="entry name" value="G_AIG1"/>
</dbReference>
<keyword evidence="2" id="KW-0547">Nucleotide-binding</keyword>
<dbReference type="InterPro" id="IPR052090">
    <property type="entry name" value="Cytolytic_pore-forming_toxin"/>
</dbReference>
<evidence type="ECO:0000259" key="5">
    <source>
        <dbReference type="PROSITE" id="PS50853"/>
    </source>
</evidence>
<gene>
    <name evidence="6" type="ORF">Q8A67_001374</name>
</gene>